<feature type="domain" description="FAD-binding PCMH-type" evidence="2">
    <location>
        <begin position="21"/>
        <end position="189"/>
    </location>
</feature>
<dbReference type="Pfam" id="PF04030">
    <property type="entry name" value="ALO"/>
    <property type="match status" value="1"/>
</dbReference>
<keyword evidence="4" id="KW-1185">Reference proteome</keyword>
<proteinExistence type="predicted"/>
<evidence type="ECO:0000256" key="1">
    <source>
        <dbReference type="ARBA" id="ARBA00023002"/>
    </source>
</evidence>
<dbReference type="Proteomes" id="UP000251891">
    <property type="component" value="Unassembled WGS sequence"/>
</dbReference>
<protein>
    <submittedName>
        <fullName evidence="3">FAD-linked oxidoreductase</fullName>
    </submittedName>
</protein>
<dbReference type="PANTHER" id="PTHR43762:SF1">
    <property type="entry name" value="D-ARABINONO-1,4-LACTONE OXIDASE"/>
    <property type="match status" value="1"/>
</dbReference>
<dbReference type="InterPro" id="IPR007173">
    <property type="entry name" value="ALO_C"/>
</dbReference>
<dbReference type="PANTHER" id="PTHR43762">
    <property type="entry name" value="L-GULONOLACTONE OXIDASE"/>
    <property type="match status" value="1"/>
</dbReference>
<accession>A0A365GVR9</accession>
<dbReference type="EMBL" id="QLYX01000023">
    <property type="protein sequence ID" value="RAY10906.1"/>
    <property type="molecule type" value="Genomic_DNA"/>
</dbReference>
<dbReference type="SUPFAM" id="SSF56176">
    <property type="entry name" value="FAD-binding/transporter-associated domain-like"/>
    <property type="match status" value="1"/>
</dbReference>
<evidence type="ECO:0000259" key="2">
    <source>
        <dbReference type="PROSITE" id="PS51387"/>
    </source>
</evidence>
<dbReference type="PROSITE" id="PS51387">
    <property type="entry name" value="FAD_PCMH"/>
    <property type="match status" value="1"/>
</dbReference>
<dbReference type="Gene3D" id="3.30.43.10">
    <property type="entry name" value="Uridine Diphospho-n-acetylenolpyruvylglucosamine Reductase, domain 2"/>
    <property type="match status" value="1"/>
</dbReference>
<dbReference type="Pfam" id="PF01565">
    <property type="entry name" value="FAD_binding_4"/>
    <property type="match status" value="1"/>
</dbReference>
<keyword evidence="1" id="KW-0560">Oxidoreductase</keyword>
<organism evidence="3 4">
    <name type="scientific">Actinomadura craniellae</name>
    <dbReference type="NCBI Taxonomy" id="2231787"/>
    <lineage>
        <taxon>Bacteria</taxon>
        <taxon>Bacillati</taxon>
        <taxon>Actinomycetota</taxon>
        <taxon>Actinomycetes</taxon>
        <taxon>Streptosporangiales</taxon>
        <taxon>Thermomonosporaceae</taxon>
        <taxon>Actinomadura</taxon>
    </lineage>
</organism>
<dbReference type="InterPro" id="IPR016167">
    <property type="entry name" value="FAD-bd_PCMH_sub1"/>
</dbReference>
<dbReference type="InterPro" id="IPR016166">
    <property type="entry name" value="FAD-bd_PCMH"/>
</dbReference>
<dbReference type="GO" id="GO:0071949">
    <property type="term" value="F:FAD binding"/>
    <property type="evidence" value="ECO:0007669"/>
    <property type="project" value="InterPro"/>
</dbReference>
<reference evidence="3 4" key="1">
    <citation type="submission" date="2018-06" db="EMBL/GenBank/DDBJ databases">
        <title>Actinomadura craniellae sp. nov. isolated from marine sponge Craniella sp.</title>
        <authorList>
            <person name="Li L."/>
            <person name="Xu Q.H."/>
            <person name="Lin H.W."/>
            <person name="Lu Y.H."/>
        </authorList>
    </citation>
    <scope>NUCLEOTIDE SEQUENCE [LARGE SCALE GENOMIC DNA]</scope>
    <source>
        <strain evidence="3 4">LHW63021</strain>
    </source>
</reference>
<evidence type="ECO:0000313" key="4">
    <source>
        <dbReference type="Proteomes" id="UP000251891"/>
    </source>
</evidence>
<dbReference type="Gene3D" id="3.30.70.2520">
    <property type="match status" value="1"/>
</dbReference>
<dbReference type="Gene3D" id="1.10.45.10">
    <property type="entry name" value="Vanillyl-alcohol Oxidase, Chain A, domain 4"/>
    <property type="match status" value="1"/>
</dbReference>
<dbReference type="GO" id="GO:0016020">
    <property type="term" value="C:membrane"/>
    <property type="evidence" value="ECO:0007669"/>
    <property type="project" value="InterPro"/>
</dbReference>
<name>A0A365GVR9_9ACTN</name>
<dbReference type="InterPro" id="IPR036318">
    <property type="entry name" value="FAD-bd_PCMH-like_sf"/>
</dbReference>
<dbReference type="Gene3D" id="3.30.465.10">
    <property type="match status" value="1"/>
</dbReference>
<dbReference type="RefSeq" id="WP_111871977.1">
    <property type="nucleotide sequence ID" value="NZ_QLYX01000023.1"/>
</dbReference>
<dbReference type="OrthoDB" id="9800184at2"/>
<evidence type="ECO:0000313" key="3">
    <source>
        <dbReference type="EMBL" id="RAY10906.1"/>
    </source>
</evidence>
<dbReference type="GO" id="GO:0003885">
    <property type="term" value="F:D-arabinono-1,4-lactone oxidase activity"/>
    <property type="evidence" value="ECO:0007669"/>
    <property type="project" value="InterPro"/>
</dbReference>
<dbReference type="PIRSF" id="PIRSF000136">
    <property type="entry name" value="LGO_GLO"/>
    <property type="match status" value="1"/>
</dbReference>
<dbReference type="InterPro" id="IPR016171">
    <property type="entry name" value="Vanillyl_alc_oxidase_C-sub2"/>
</dbReference>
<dbReference type="InterPro" id="IPR010031">
    <property type="entry name" value="FAD_lactone_oxidase-like"/>
</dbReference>
<dbReference type="InterPro" id="IPR006094">
    <property type="entry name" value="Oxid_FAD_bind_N"/>
</dbReference>
<comment type="caution">
    <text evidence="3">The sequence shown here is derived from an EMBL/GenBank/DDBJ whole genome shotgun (WGS) entry which is preliminary data.</text>
</comment>
<gene>
    <name evidence="3" type="ORF">DPM19_32720</name>
</gene>
<dbReference type="GO" id="GO:0080049">
    <property type="term" value="F:L-gulono-1,4-lactone dehydrogenase activity"/>
    <property type="evidence" value="ECO:0007669"/>
    <property type="project" value="TreeGrafter"/>
</dbReference>
<dbReference type="InterPro" id="IPR016169">
    <property type="entry name" value="FAD-bd_PCMH_sub2"/>
</dbReference>
<dbReference type="NCBIfam" id="TIGR01679">
    <property type="entry name" value="bact_FAD_ox"/>
    <property type="match status" value="1"/>
</dbReference>
<dbReference type="AlphaFoldDB" id="A0A365GVR9"/>
<sequence length="439" mass="48695">MALVNRRTAAERTWRNWAGNQRAVPRRVLTPRTVEEVAAAVRAADGGTVRMTGTGHSFTGAAVAEGTLLRPHGLTAVRSIDTASGLVTVEAGLPLHALNRLLDDHGLALANMGDIQEQTVAGAIQTGTHGTGRDAAGLVSQVAALELVLADGSPVTCSREERPDLFDAARAGLGALGVVTAITWRTVPAFLLRAQEEPMRWDEVLARLDELAAANEHFEFYWFPHTEGCLTKRNNRIEGPARPLSRARHLLDDELLSNAVFGAVNRTVRRWPGAVPAVNGVSARALGARTYSDTSYKVFTSPRRVRFKEQEYAIPREALVPTLRELRALFDRRGWRISFPIEVRLLPPEDAWLSMAYDRPTAFIAVHVYHRNPHQEYFTGVEELMTAVGGRPHWGKLHTRDAGHLTTVYPRFGDFLTLRDELDPERRFANPYLRRVFGD</sequence>